<feature type="domain" description="Integrase catalytic" evidence="6">
    <location>
        <begin position="1049"/>
        <end position="1206"/>
    </location>
</feature>
<dbReference type="FunFam" id="1.10.340.70:FF:000001">
    <property type="entry name" value="Retrovirus-related Pol polyprotein from transposon gypsy-like Protein"/>
    <property type="match status" value="1"/>
</dbReference>
<feature type="region of interest" description="Disordered" evidence="4">
    <location>
        <begin position="1340"/>
        <end position="1370"/>
    </location>
</feature>
<dbReference type="PROSITE" id="PS50994">
    <property type="entry name" value="INTEGRASE"/>
    <property type="match status" value="1"/>
</dbReference>
<feature type="domain" description="Reverse transcriptase" evidence="5">
    <location>
        <begin position="402"/>
        <end position="581"/>
    </location>
</feature>
<sequence length="1583" mass="178513">MGKPTPKHTLVKLISVPVVGQMGTATGQTRPADKKPKVTTKKGAILTLNAERGNFKLPKGLIGAKTTAQVQIEGNCVSCLMDTGSQVTTVPQSFYNQNLSQHEIRPLFELLEVEGANGQSVPYLGYIEINVVFPKEFLGAEVEVPTLALVVPDVRTVPQPLVLIGTNTLDLLYELYRDTCPEEYEPSQYGYKAVLKILGLRHRQRKNNRLGLVTSLGKDPQLVPAGQTVVLEGFIDVNSPTTEKSVLLEHPSLSALPGGVLVKPCLIDLPQKAPYKVPVVMTNELDHDVVIPQKCVIGEISAFQRVLSHEHCVVTPDSNTKQKLGLNFNFEDSPISAEWRERVTQKLANMPEVFAQNDIDFGRTNQVKHQIKLSDETPFKHRARPIHPNDLEAVRKHLLELQQAGVIRESTSPFSSPIVVVRKKNGDVRLCVDYRKLNLQTVKDAYALPNLEETFSTLTGSQWFSVLDLKSGYYQIEVDEADKPKTAFVCPIGFWEFNRMPQGITNAPSTFQRLMEKCMGDMNLKEVLVFLDDIIVFSKTLEEHEARLLKVLNRLKEYGLKLSPEKCKFFQTSVRYLGHVVSRNGVETDPEKVKALQTWPVPTDLKELRSFLGFAGYYRRFIKSYSSLVKPLTNLTSGYPPLRKGTKPKANTPQYHDPKKPFGERWTPECEQAFRAIIEKLTTAPILGFADPKLPYTLHTDASTMGLGAALYQEQEGQMRVIAYASRGLSKSESRYPAHKLEFLALKWAVTEKFSDYLYGSQFTVVTDSNPLTYVLSTAKLDAMSYRWLAALSTFNFQLQYRAGKLNSDADGLSRRPHGELLNDTVSQKEQERIQRFTETHLSGQGVTIGSDVVPAICERHLIGCSPSEDEEMDCAFTLVDSLAMSISAIPDEFVNEDQCGGLPVIPHMPVEQLRAEQRADPCLREIIAQLETGDKVPPTVRKQLPDIPLLIREFSRLELHNQILYRTRQDGGCVTWQLFLPEQFRDTVLRSLHDDMGHLGIERTLDLVRTRFYWPRMAADVEKKVKTCDRCVLRKSLPERAAPLVTIKSTRPLELVCMDFLSIEPDRSNIKDVLVLTDHFTKYAIAVPTPNQKAQTVAKCLWDNFIVHYGIPERLLSDQGPDFESHIIKELCNIMGVHKIRTTPYHPRGNPVERFNRTLLSMLGTLENKDKSQWHSFVKPLVHAYNCTKNDVTGYSPYELMYGRKPRLPIDLAFGLPLRDDGYKSHSQYVQSLKSRLEESYRIAAQNAAKIADKNKTRFDLRVTASKLEEGDRVLVRAVRLRGKHKLADKWESDVYVVVKQAGDLPVYTIKPENKDAPWRTVHRDLLLPCGFVTPTKENPVITNSTRKPVTRQSAKQYDETEPSETEEDTVWFRGRLPKETIRFTTVYEVPKSCPDADEGEAAQINLTEDCLAVNDTVVREDLSHDNVEIILEDTALDAVSERRSAADVPGSESDLADTSTFQGDVLLSREDSDSEPEALNKEDSQQSVEGDKTDTLRRSVRNRGPPERLQYTQLGNPLISIVQSLFQGLSLAFTDALQESKEFGTYQEPLSQVVRSQPSPMQRDLHEFRRGECSPVANRCN</sequence>
<dbReference type="OMA" id="HEFRRGE"/>
<dbReference type="GO" id="GO:0004523">
    <property type="term" value="F:RNA-DNA hybrid ribonuclease activity"/>
    <property type="evidence" value="ECO:0007669"/>
    <property type="project" value="UniProtKB-EC"/>
</dbReference>
<dbReference type="GO" id="GO:0015074">
    <property type="term" value="P:DNA integration"/>
    <property type="evidence" value="ECO:0007669"/>
    <property type="project" value="InterPro"/>
</dbReference>
<evidence type="ECO:0000259" key="6">
    <source>
        <dbReference type="PROSITE" id="PS50994"/>
    </source>
</evidence>
<dbReference type="GO" id="GO:0003676">
    <property type="term" value="F:nucleic acid binding"/>
    <property type="evidence" value="ECO:0007669"/>
    <property type="project" value="InterPro"/>
</dbReference>
<dbReference type="FunFam" id="3.30.70.270:FF:000020">
    <property type="entry name" value="Transposon Tf2-6 polyprotein-like Protein"/>
    <property type="match status" value="1"/>
</dbReference>
<dbReference type="PANTHER" id="PTHR37984">
    <property type="entry name" value="PROTEIN CBG26694"/>
    <property type="match status" value="1"/>
</dbReference>
<reference evidence="8" key="1">
    <citation type="submission" date="2012-01" db="EMBL/GenBank/DDBJ databases">
        <title>The Genome Sequence of Oreochromis niloticus (Nile Tilapia).</title>
        <authorList>
            <consortium name="Broad Institute Genome Assembly Team"/>
            <consortium name="Broad Institute Sequencing Platform"/>
            <person name="Di Palma F."/>
            <person name="Johnson J."/>
            <person name="Lander E.S."/>
            <person name="Lindblad-Toh K."/>
        </authorList>
    </citation>
    <scope>NUCLEOTIDE SEQUENCE [LARGE SCALE GENOMIC DNA]</scope>
</reference>
<evidence type="ECO:0000256" key="1">
    <source>
        <dbReference type="ARBA" id="ARBA00010879"/>
    </source>
</evidence>
<comment type="similarity">
    <text evidence="1">Belongs to the beta type-B retroviral polymerase family. HERV class-II K(HML-2) pol subfamily.</text>
</comment>
<reference evidence="7" key="3">
    <citation type="submission" date="2025-09" db="UniProtKB">
        <authorList>
            <consortium name="Ensembl"/>
        </authorList>
    </citation>
    <scope>IDENTIFICATION</scope>
</reference>
<dbReference type="Proteomes" id="UP000005207">
    <property type="component" value="Linkage group LG12"/>
</dbReference>
<dbReference type="InterPro" id="IPR041588">
    <property type="entry name" value="Integrase_H2C2"/>
</dbReference>
<dbReference type="Gene3D" id="3.30.420.10">
    <property type="entry name" value="Ribonuclease H-like superfamily/Ribonuclease H"/>
    <property type="match status" value="1"/>
</dbReference>
<feature type="compositionally biased region" description="Basic and acidic residues" evidence="4">
    <location>
        <begin position="1480"/>
        <end position="1499"/>
    </location>
</feature>
<name>A0A669C772_ORENI</name>
<dbReference type="FunFam" id="3.10.20.370:FF:000001">
    <property type="entry name" value="Retrovirus-related Pol polyprotein from transposon 17.6-like protein"/>
    <property type="match status" value="1"/>
</dbReference>
<feature type="region of interest" description="Disordered" evidence="4">
    <location>
        <begin position="1441"/>
        <end position="1511"/>
    </location>
</feature>
<reference evidence="7" key="2">
    <citation type="submission" date="2025-08" db="UniProtKB">
        <authorList>
            <consortium name="Ensembl"/>
        </authorList>
    </citation>
    <scope>IDENTIFICATION</scope>
</reference>
<dbReference type="PANTHER" id="PTHR37984:SF15">
    <property type="entry name" value="INTEGRASE CATALYTIC DOMAIN-CONTAINING PROTEIN"/>
    <property type="match status" value="1"/>
</dbReference>
<feature type="compositionally biased region" description="Acidic residues" evidence="4">
    <location>
        <begin position="1361"/>
        <end position="1370"/>
    </location>
</feature>
<evidence type="ECO:0000259" key="5">
    <source>
        <dbReference type="PROSITE" id="PS50878"/>
    </source>
</evidence>
<dbReference type="SUPFAM" id="SSF53098">
    <property type="entry name" value="Ribonuclease H-like"/>
    <property type="match status" value="1"/>
</dbReference>
<evidence type="ECO:0000313" key="7">
    <source>
        <dbReference type="Ensembl" id="ENSONIP00000043633.1"/>
    </source>
</evidence>
<dbReference type="InterPro" id="IPR041577">
    <property type="entry name" value="RT_RNaseH_2"/>
</dbReference>
<dbReference type="InterPro" id="IPR012337">
    <property type="entry name" value="RNaseH-like_sf"/>
</dbReference>
<evidence type="ECO:0000256" key="3">
    <source>
        <dbReference type="ARBA" id="ARBA00039658"/>
    </source>
</evidence>
<dbReference type="InterPro" id="IPR001584">
    <property type="entry name" value="Integrase_cat-core"/>
</dbReference>
<evidence type="ECO:0000256" key="2">
    <source>
        <dbReference type="ARBA" id="ARBA00012180"/>
    </source>
</evidence>
<feature type="compositionally biased region" description="Polar residues" evidence="4">
    <location>
        <begin position="1342"/>
        <end position="1357"/>
    </location>
</feature>
<dbReference type="Gene3D" id="1.10.340.70">
    <property type="match status" value="1"/>
</dbReference>
<dbReference type="Gene3D" id="3.30.70.270">
    <property type="match status" value="2"/>
</dbReference>
<feature type="region of interest" description="Disordered" evidence="4">
    <location>
        <begin position="640"/>
        <end position="662"/>
    </location>
</feature>
<accession>A0A669C772</accession>
<evidence type="ECO:0000313" key="8">
    <source>
        <dbReference type="Proteomes" id="UP000005207"/>
    </source>
</evidence>
<evidence type="ECO:0000256" key="4">
    <source>
        <dbReference type="SAM" id="MobiDB-lite"/>
    </source>
</evidence>
<dbReference type="Pfam" id="PF00078">
    <property type="entry name" value="RVT_1"/>
    <property type="match status" value="1"/>
</dbReference>
<dbReference type="SUPFAM" id="SSF56672">
    <property type="entry name" value="DNA/RNA polymerases"/>
    <property type="match status" value="1"/>
</dbReference>
<protein>
    <recommendedName>
        <fullName evidence="3">Gypsy retrotransposon integrase-like protein 1</fullName>
        <ecNumber evidence="2">3.1.26.4</ecNumber>
    </recommendedName>
</protein>
<dbReference type="CDD" id="cd01647">
    <property type="entry name" value="RT_LTR"/>
    <property type="match status" value="1"/>
</dbReference>
<dbReference type="PROSITE" id="PS50878">
    <property type="entry name" value="RT_POL"/>
    <property type="match status" value="1"/>
</dbReference>
<keyword evidence="8" id="KW-1185">Reference proteome</keyword>
<dbReference type="Pfam" id="PF17921">
    <property type="entry name" value="Integrase_H2C2"/>
    <property type="match status" value="1"/>
</dbReference>
<dbReference type="InterPro" id="IPR043128">
    <property type="entry name" value="Rev_trsase/Diguanyl_cyclase"/>
</dbReference>
<dbReference type="CDD" id="cd09274">
    <property type="entry name" value="RNase_HI_RT_Ty3"/>
    <property type="match status" value="1"/>
</dbReference>
<dbReference type="InterPro" id="IPR043502">
    <property type="entry name" value="DNA/RNA_pol_sf"/>
</dbReference>
<dbReference type="InterPro" id="IPR000477">
    <property type="entry name" value="RT_dom"/>
</dbReference>
<dbReference type="Pfam" id="PF17919">
    <property type="entry name" value="RT_RNaseH_2"/>
    <property type="match status" value="1"/>
</dbReference>
<dbReference type="FunFam" id="3.30.420.10:FF:000032">
    <property type="entry name" value="Retrovirus-related Pol polyprotein from transposon 297-like Protein"/>
    <property type="match status" value="1"/>
</dbReference>
<dbReference type="InterPro" id="IPR050951">
    <property type="entry name" value="Retrovirus_Pol_polyprotein"/>
</dbReference>
<dbReference type="Ensembl" id="ENSONIT00000056254.1">
    <property type="protein sequence ID" value="ENSONIP00000043633.1"/>
    <property type="gene ID" value="ENSONIG00000032758.1"/>
</dbReference>
<dbReference type="GeneTree" id="ENSGT01100000263500"/>
<dbReference type="InParanoid" id="A0A669C772"/>
<dbReference type="Gene3D" id="3.10.10.10">
    <property type="entry name" value="HIV Type 1 Reverse Transcriptase, subunit A, domain 1"/>
    <property type="match status" value="1"/>
</dbReference>
<proteinExistence type="inferred from homology"/>
<dbReference type="Pfam" id="PF00665">
    <property type="entry name" value="rve"/>
    <property type="match status" value="1"/>
</dbReference>
<dbReference type="InterPro" id="IPR036397">
    <property type="entry name" value="RNaseH_sf"/>
</dbReference>
<dbReference type="EC" id="3.1.26.4" evidence="2"/>
<organism evidence="7 8">
    <name type="scientific">Oreochromis niloticus</name>
    <name type="common">Nile tilapia</name>
    <name type="synonym">Tilapia nilotica</name>
    <dbReference type="NCBI Taxonomy" id="8128"/>
    <lineage>
        <taxon>Eukaryota</taxon>
        <taxon>Metazoa</taxon>
        <taxon>Chordata</taxon>
        <taxon>Craniata</taxon>
        <taxon>Vertebrata</taxon>
        <taxon>Euteleostomi</taxon>
        <taxon>Actinopterygii</taxon>
        <taxon>Neopterygii</taxon>
        <taxon>Teleostei</taxon>
        <taxon>Neoteleostei</taxon>
        <taxon>Acanthomorphata</taxon>
        <taxon>Ovalentaria</taxon>
        <taxon>Cichlomorphae</taxon>
        <taxon>Cichliformes</taxon>
        <taxon>Cichlidae</taxon>
        <taxon>African cichlids</taxon>
        <taxon>Pseudocrenilabrinae</taxon>
        <taxon>Oreochromini</taxon>
        <taxon>Oreochromis</taxon>
    </lineage>
</organism>